<dbReference type="Proteomes" id="UP001500909">
    <property type="component" value="Unassembled WGS sequence"/>
</dbReference>
<feature type="transmembrane region" description="Helical" evidence="1">
    <location>
        <begin position="9"/>
        <end position="28"/>
    </location>
</feature>
<proteinExistence type="predicted"/>
<gene>
    <name evidence="2" type="ORF">GCM10010361_11330</name>
</gene>
<comment type="caution">
    <text evidence="2">The sequence shown here is derived from an EMBL/GenBank/DDBJ whole genome shotgun (WGS) entry which is preliminary data.</text>
</comment>
<sequence length="69" mass="7639">MTADDIDKVFAASPCGVMFMVAACLPVMERARTWELKVLAGRRSLTVVVVMLIRLIEVVRGMVRASDRS</sequence>
<protein>
    <recommendedName>
        <fullName evidence="4">Transposase</fullName>
    </recommendedName>
</protein>
<evidence type="ECO:0000256" key="1">
    <source>
        <dbReference type="SAM" id="Phobius"/>
    </source>
</evidence>
<evidence type="ECO:0008006" key="4">
    <source>
        <dbReference type="Google" id="ProtNLM"/>
    </source>
</evidence>
<keyword evidence="1" id="KW-0472">Membrane</keyword>
<evidence type="ECO:0000313" key="3">
    <source>
        <dbReference type="Proteomes" id="UP001500909"/>
    </source>
</evidence>
<dbReference type="EMBL" id="BAAABY010000009">
    <property type="protein sequence ID" value="GAA0449053.1"/>
    <property type="molecule type" value="Genomic_DNA"/>
</dbReference>
<keyword evidence="1" id="KW-0812">Transmembrane</keyword>
<keyword evidence="3" id="KW-1185">Reference proteome</keyword>
<keyword evidence="1" id="KW-1133">Transmembrane helix</keyword>
<accession>A0ABN0ZJD9</accession>
<reference evidence="2 3" key="1">
    <citation type="journal article" date="2019" name="Int. J. Syst. Evol. Microbiol.">
        <title>The Global Catalogue of Microorganisms (GCM) 10K type strain sequencing project: providing services to taxonomists for standard genome sequencing and annotation.</title>
        <authorList>
            <consortium name="The Broad Institute Genomics Platform"/>
            <consortium name="The Broad Institute Genome Sequencing Center for Infectious Disease"/>
            <person name="Wu L."/>
            <person name="Ma J."/>
        </authorList>
    </citation>
    <scope>NUCLEOTIDE SEQUENCE [LARGE SCALE GENOMIC DNA]</scope>
    <source>
        <strain evidence="2 3">JCM 4805</strain>
    </source>
</reference>
<name>A0ABN0ZJD9_9ACTN</name>
<organism evidence="2 3">
    <name type="scientific">Streptomyces olivaceiscleroticus</name>
    <dbReference type="NCBI Taxonomy" id="68245"/>
    <lineage>
        <taxon>Bacteria</taxon>
        <taxon>Bacillati</taxon>
        <taxon>Actinomycetota</taxon>
        <taxon>Actinomycetes</taxon>
        <taxon>Kitasatosporales</taxon>
        <taxon>Streptomycetaceae</taxon>
        <taxon>Streptomyces</taxon>
    </lineage>
</organism>
<evidence type="ECO:0000313" key="2">
    <source>
        <dbReference type="EMBL" id="GAA0449053.1"/>
    </source>
</evidence>